<sequence>MLWPTSSSKTMGLFNLTILVSRYISTLNTYKRHPRSSTYEFSRSGSSAVRSERNIERTPLRDYNKILMVKTGITDQIMDHRLNLKVLYFDRVQTAPTLPIVGTYIIMDYQNLSNSDSADSLPELEIKTFHCRSSARSKGGIWAGGEGAALEGRKFHQKLIKADKERSSSTPANPPAARLVRNRSLQIEHP</sequence>
<dbReference type="EMBL" id="BGZK01000029">
    <property type="protein sequence ID" value="GBP08118.1"/>
    <property type="molecule type" value="Genomic_DNA"/>
</dbReference>
<accession>A0A4C1T3U2</accession>
<dbReference type="Proteomes" id="UP000299102">
    <property type="component" value="Unassembled WGS sequence"/>
</dbReference>
<reference evidence="2 3" key="1">
    <citation type="journal article" date="2019" name="Commun. Biol.">
        <title>The bagworm genome reveals a unique fibroin gene that provides high tensile strength.</title>
        <authorList>
            <person name="Kono N."/>
            <person name="Nakamura H."/>
            <person name="Ohtoshi R."/>
            <person name="Tomita M."/>
            <person name="Numata K."/>
            <person name="Arakawa K."/>
        </authorList>
    </citation>
    <scope>NUCLEOTIDE SEQUENCE [LARGE SCALE GENOMIC DNA]</scope>
</reference>
<comment type="caution">
    <text evidence="2">The sequence shown here is derived from an EMBL/GenBank/DDBJ whole genome shotgun (WGS) entry which is preliminary data.</text>
</comment>
<dbReference type="AlphaFoldDB" id="A0A4C1T3U2"/>
<feature type="region of interest" description="Disordered" evidence="1">
    <location>
        <begin position="161"/>
        <end position="190"/>
    </location>
</feature>
<evidence type="ECO:0000313" key="3">
    <source>
        <dbReference type="Proteomes" id="UP000299102"/>
    </source>
</evidence>
<evidence type="ECO:0000256" key="1">
    <source>
        <dbReference type="SAM" id="MobiDB-lite"/>
    </source>
</evidence>
<proteinExistence type="predicted"/>
<evidence type="ECO:0000313" key="2">
    <source>
        <dbReference type="EMBL" id="GBP08118.1"/>
    </source>
</evidence>
<keyword evidence="3" id="KW-1185">Reference proteome</keyword>
<name>A0A4C1T3U2_EUMVA</name>
<protein>
    <submittedName>
        <fullName evidence="2">Uncharacterized protein</fullName>
    </submittedName>
</protein>
<gene>
    <name evidence="2" type="ORF">EVAR_2914_1</name>
</gene>
<organism evidence="2 3">
    <name type="scientific">Eumeta variegata</name>
    <name type="common">Bagworm moth</name>
    <name type="synonym">Eumeta japonica</name>
    <dbReference type="NCBI Taxonomy" id="151549"/>
    <lineage>
        <taxon>Eukaryota</taxon>
        <taxon>Metazoa</taxon>
        <taxon>Ecdysozoa</taxon>
        <taxon>Arthropoda</taxon>
        <taxon>Hexapoda</taxon>
        <taxon>Insecta</taxon>
        <taxon>Pterygota</taxon>
        <taxon>Neoptera</taxon>
        <taxon>Endopterygota</taxon>
        <taxon>Lepidoptera</taxon>
        <taxon>Glossata</taxon>
        <taxon>Ditrysia</taxon>
        <taxon>Tineoidea</taxon>
        <taxon>Psychidae</taxon>
        <taxon>Oiketicinae</taxon>
        <taxon>Eumeta</taxon>
    </lineage>
</organism>